<dbReference type="AlphaFoldDB" id="A0A9P6FKR1"/>
<dbReference type="Proteomes" id="UP000780801">
    <property type="component" value="Unassembled WGS sequence"/>
</dbReference>
<evidence type="ECO:0000313" key="2">
    <source>
        <dbReference type="EMBL" id="KAF9559993.1"/>
    </source>
</evidence>
<protein>
    <recommendedName>
        <fullName evidence="4">Secreted protein</fullName>
    </recommendedName>
</protein>
<accession>A0A9P6FKR1</accession>
<reference evidence="2" key="1">
    <citation type="journal article" date="2020" name="Fungal Divers.">
        <title>Resolving the Mortierellaceae phylogeny through synthesis of multi-gene phylogenetics and phylogenomics.</title>
        <authorList>
            <person name="Vandepol N."/>
            <person name="Liber J."/>
            <person name="Desiro A."/>
            <person name="Na H."/>
            <person name="Kennedy M."/>
            <person name="Barry K."/>
            <person name="Grigoriev I.V."/>
            <person name="Miller A.N."/>
            <person name="O'Donnell K."/>
            <person name="Stajich J.E."/>
            <person name="Bonito G."/>
        </authorList>
    </citation>
    <scope>NUCLEOTIDE SEQUENCE</scope>
    <source>
        <strain evidence="2">KOD1015</strain>
    </source>
</reference>
<keyword evidence="1" id="KW-0732">Signal</keyword>
<feature type="signal peptide" evidence="1">
    <location>
        <begin position="1"/>
        <end position="27"/>
    </location>
</feature>
<evidence type="ECO:0000313" key="3">
    <source>
        <dbReference type="Proteomes" id="UP000780801"/>
    </source>
</evidence>
<keyword evidence="3" id="KW-1185">Reference proteome</keyword>
<proteinExistence type="predicted"/>
<gene>
    <name evidence="2" type="ORF">BGW38_009069</name>
</gene>
<sequence>MKVKRTLGKKALLGCTVIAALLLVAHASEPQQDPFSLTQSQDIDEPILEVVKFKDAAADNAQDKVEQ</sequence>
<comment type="caution">
    <text evidence="2">The sequence shown here is derived from an EMBL/GenBank/DDBJ whole genome shotgun (WGS) entry which is preliminary data.</text>
</comment>
<feature type="non-terminal residue" evidence="2">
    <location>
        <position position="67"/>
    </location>
</feature>
<name>A0A9P6FKR1_9FUNG</name>
<feature type="chain" id="PRO_5040385328" description="Secreted protein" evidence="1">
    <location>
        <begin position="28"/>
        <end position="67"/>
    </location>
</feature>
<dbReference type="EMBL" id="JAABOA010006501">
    <property type="protein sequence ID" value="KAF9559993.1"/>
    <property type="molecule type" value="Genomic_DNA"/>
</dbReference>
<evidence type="ECO:0008006" key="4">
    <source>
        <dbReference type="Google" id="ProtNLM"/>
    </source>
</evidence>
<evidence type="ECO:0000256" key="1">
    <source>
        <dbReference type="SAM" id="SignalP"/>
    </source>
</evidence>
<organism evidence="2 3">
    <name type="scientific">Lunasporangiospora selenospora</name>
    <dbReference type="NCBI Taxonomy" id="979761"/>
    <lineage>
        <taxon>Eukaryota</taxon>
        <taxon>Fungi</taxon>
        <taxon>Fungi incertae sedis</taxon>
        <taxon>Mucoromycota</taxon>
        <taxon>Mortierellomycotina</taxon>
        <taxon>Mortierellomycetes</taxon>
        <taxon>Mortierellales</taxon>
        <taxon>Mortierellaceae</taxon>
        <taxon>Lunasporangiospora</taxon>
    </lineage>
</organism>